<accession>A0A6A6AAI9</accession>
<protein>
    <submittedName>
        <fullName evidence="2">Uncharacterized protein</fullName>
    </submittedName>
</protein>
<gene>
    <name evidence="2" type="ORF">P153DRAFT_26151</name>
</gene>
<evidence type="ECO:0000256" key="1">
    <source>
        <dbReference type="SAM" id="MobiDB-lite"/>
    </source>
</evidence>
<evidence type="ECO:0000313" key="3">
    <source>
        <dbReference type="Proteomes" id="UP000799771"/>
    </source>
</evidence>
<keyword evidence="3" id="KW-1185">Reference proteome</keyword>
<proteinExistence type="predicted"/>
<evidence type="ECO:0000313" key="2">
    <source>
        <dbReference type="EMBL" id="KAF2128809.1"/>
    </source>
</evidence>
<dbReference type="EMBL" id="ML977507">
    <property type="protein sequence ID" value="KAF2128809.1"/>
    <property type="molecule type" value="Genomic_DNA"/>
</dbReference>
<dbReference type="AlphaFoldDB" id="A0A6A6AAI9"/>
<dbReference type="Proteomes" id="UP000799771">
    <property type="component" value="Unassembled WGS sequence"/>
</dbReference>
<feature type="region of interest" description="Disordered" evidence="1">
    <location>
        <begin position="1"/>
        <end position="28"/>
    </location>
</feature>
<name>A0A6A6AAI9_9PLEO</name>
<sequence length="187" mass="20860">MSARSLASQERSRPHHKEQALASSRTCRSSALKQAADMSLTRILSHSREKTLPCFLCNWVLEKSNLSQYLHHRRVHGAEMTAKRTAGSRRSEAAAVAEARRLKARQKQQGYNTRDTLGMWEGEKFAEAKLEALSVTGHQNPTDDEPQLLEECVNDRNTGKGCYSFGPSFLPNDLGVGMRSIAVRCMA</sequence>
<dbReference type="GeneID" id="54403267"/>
<dbReference type="RefSeq" id="XP_033523198.1">
    <property type="nucleotide sequence ID" value="XM_033662835.1"/>
</dbReference>
<reference evidence="2" key="1">
    <citation type="journal article" date="2020" name="Stud. Mycol.">
        <title>101 Dothideomycetes genomes: a test case for predicting lifestyles and emergence of pathogens.</title>
        <authorList>
            <person name="Haridas S."/>
            <person name="Albert R."/>
            <person name="Binder M."/>
            <person name="Bloem J."/>
            <person name="Labutti K."/>
            <person name="Salamov A."/>
            <person name="Andreopoulos B."/>
            <person name="Baker S."/>
            <person name="Barry K."/>
            <person name="Bills G."/>
            <person name="Bluhm B."/>
            <person name="Cannon C."/>
            <person name="Castanera R."/>
            <person name="Culley D."/>
            <person name="Daum C."/>
            <person name="Ezra D."/>
            <person name="Gonzalez J."/>
            <person name="Henrissat B."/>
            <person name="Kuo A."/>
            <person name="Liang C."/>
            <person name="Lipzen A."/>
            <person name="Lutzoni F."/>
            <person name="Magnuson J."/>
            <person name="Mondo S."/>
            <person name="Nolan M."/>
            <person name="Ohm R."/>
            <person name="Pangilinan J."/>
            <person name="Park H.-J."/>
            <person name="Ramirez L."/>
            <person name="Alfaro M."/>
            <person name="Sun H."/>
            <person name="Tritt A."/>
            <person name="Yoshinaga Y."/>
            <person name="Zwiers L.-H."/>
            <person name="Turgeon B."/>
            <person name="Goodwin S."/>
            <person name="Spatafora J."/>
            <person name="Crous P."/>
            <person name="Grigoriev I."/>
        </authorList>
    </citation>
    <scope>NUCLEOTIDE SEQUENCE</scope>
    <source>
        <strain evidence="2">CBS 119687</strain>
    </source>
</reference>
<organism evidence="2 3">
    <name type="scientific">Dothidotthia symphoricarpi CBS 119687</name>
    <dbReference type="NCBI Taxonomy" id="1392245"/>
    <lineage>
        <taxon>Eukaryota</taxon>
        <taxon>Fungi</taxon>
        <taxon>Dikarya</taxon>
        <taxon>Ascomycota</taxon>
        <taxon>Pezizomycotina</taxon>
        <taxon>Dothideomycetes</taxon>
        <taxon>Pleosporomycetidae</taxon>
        <taxon>Pleosporales</taxon>
        <taxon>Dothidotthiaceae</taxon>
        <taxon>Dothidotthia</taxon>
    </lineage>
</organism>